<name>A0A6H2A077_9ZZZZ</name>
<proteinExistence type="predicted"/>
<keyword evidence="1" id="KW-0175">Coiled coil</keyword>
<sequence length="87" mass="10110">MNDEILVPLDLSDAIAMIDRQKEQIAALTTENERLRKEIKEIKEKIKLTNEYVDKYHGLAGGRSLEDSIKVEREIALNQSETQWLNR</sequence>
<dbReference type="AlphaFoldDB" id="A0A6H2A077"/>
<reference evidence="2" key="1">
    <citation type="submission" date="2020-03" db="EMBL/GenBank/DDBJ databases">
        <title>The deep terrestrial virosphere.</title>
        <authorList>
            <person name="Holmfeldt K."/>
            <person name="Nilsson E."/>
            <person name="Simone D."/>
            <person name="Lopez-Fernandez M."/>
            <person name="Wu X."/>
            <person name="de Brujin I."/>
            <person name="Lundin D."/>
            <person name="Andersson A."/>
            <person name="Bertilsson S."/>
            <person name="Dopson M."/>
        </authorList>
    </citation>
    <scope>NUCLEOTIDE SEQUENCE</scope>
    <source>
        <strain evidence="2">TM448A03325</strain>
    </source>
</reference>
<evidence type="ECO:0000256" key="1">
    <source>
        <dbReference type="SAM" id="Coils"/>
    </source>
</evidence>
<feature type="coiled-coil region" evidence="1">
    <location>
        <begin position="11"/>
        <end position="52"/>
    </location>
</feature>
<gene>
    <name evidence="2" type="ORF">TM448A03325_0009</name>
</gene>
<evidence type="ECO:0000313" key="2">
    <source>
        <dbReference type="EMBL" id="QJA53224.1"/>
    </source>
</evidence>
<accession>A0A6H2A077</accession>
<organism evidence="2">
    <name type="scientific">viral metagenome</name>
    <dbReference type="NCBI Taxonomy" id="1070528"/>
    <lineage>
        <taxon>unclassified sequences</taxon>
        <taxon>metagenomes</taxon>
        <taxon>organismal metagenomes</taxon>
    </lineage>
</organism>
<dbReference type="EMBL" id="MT144404">
    <property type="protein sequence ID" value="QJA53224.1"/>
    <property type="molecule type" value="Genomic_DNA"/>
</dbReference>
<protein>
    <submittedName>
        <fullName evidence="2">Putative septum formation initiator</fullName>
    </submittedName>
</protein>